<evidence type="ECO:0000313" key="9">
    <source>
        <dbReference type="Proteomes" id="UP000243847"/>
    </source>
</evidence>
<dbReference type="Gene3D" id="3.90.1150.10">
    <property type="entry name" value="Aspartate Aminotransferase, domain 1"/>
    <property type="match status" value="1"/>
</dbReference>
<dbReference type="PANTHER" id="PTHR45677">
    <property type="entry name" value="GLUTAMATE DECARBOXYLASE-RELATED"/>
    <property type="match status" value="1"/>
</dbReference>
<dbReference type="PANTHER" id="PTHR45677:SF8">
    <property type="entry name" value="CYSTEINE SULFINIC ACID DECARBOXYLASE"/>
    <property type="match status" value="1"/>
</dbReference>
<dbReference type="GO" id="GO:0004058">
    <property type="term" value="F:aromatic-L-amino-acid decarboxylase activity"/>
    <property type="evidence" value="ECO:0007669"/>
    <property type="project" value="UniProtKB-ARBA"/>
</dbReference>
<feature type="modified residue" description="N6-(pyridoxal phosphate)lysine" evidence="6">
    <location>
        <position position="292"/>
    </location>
</feature>
<name>A0A173LXH8_9MICO</name>
<dbReference type="OrthoDB" id="3335676at2"/>
<dbReference type="Gene3D" id="3.90.1150.170">
    <property type="match status" value="1"/>
</dbReference>
<evidence type="ECO:0000256" key="6">
    <source>
        <dbReference type="PIRSR" id="PIRSR602129-50"/>
    </source>
</evidence>
<evidence type="ECO:0000256" key="2">
    <source>
        <dbReference type="ARBA" id="ARBA00009533"/>
    </source>
</evidence>
<evidence type="ECO:0000256" key="3">
    <source>
        <dbReference type="ARBA" id="ARBA00022793"/>
    </source>
</evidence>
<dbReference type="GeneID" id="80452314"/>
<evidence type="ECO:0000256" key="4">
    <source>
        <dbReference type="ARBA" id="ARBA00022898"/>
    </source>
</evidence>
<keyword evidence="5 7" id="KW-0456">Lyase</keyword>
<evidence type="ECO:0000256" key="1">
    <source>
        <dbReference type="ARBA" id="ARBA00001933"/>
    </source>
</evidence>
<dbReference type="EMBL" id="AP017457">
    <property type="protein sequence ID" value="BAU99665.1"/>
    <property type="molecule type" value="Genomic_DNA"/>
</dbReference>
<reference evidence="8 9" key="1">
    <citation type="journal article" date="2016" name="Genome Announc.">
        <title>Complete Genome Sequence of Aurantimicrobium minutum Type Strain KNCT, a Planktonic Ultramicrobacterium Isolated from River Water.</title>
        <authorList>
            <person name="Nakai R."/>
            <person name="Fujisawa T."/>
            <person name="Nakamura Y."/>
            <person name="Nishide H."/>
            <person name="Uchiyama I."/>
            <person name="Baba T."/>
            <person name="Toyoda A."/>
            <person name="Fujiyama A."/>
            <person name="Naganuma T."/>
            <person name="Niki H."/>
        </authorList>
    </citation>
    <scope>NUCLEOTIDE SEQUENCE [LARGE SCALE GENOMIC DNA]</scope>
    <source>
        <strain evidence="8 9">KNC</strain>
    </source>
</reference>
<dbReference type="RefSeq" id="WP_096382348.1">
    <property type="nucleotide sequence ID" value="NZ_AP017457.1"/>
</dbReference>
<dbReference type="Proteomes" id="UP000243847">
    <property type="component" value="Chromosome sequence1"/>
</dbReference>
<dbReference type="InterPro" id="IPR002129">
    <property type="entry name" value="PyrdxlP-dep_de-COase"/>
</dbReference>
<evidence type="ECO:0000256" key="7">
    <source>
        <dbReference type="RuleBase" id="RU000382"/>
    </source>
</evidence>
<comment type="cofactor">
    <cofactor evidence="1 6 7">
        <name>pyridoxal 5'-phosphate</name>
        <dbReference type="ChEBI" id="CHEBI:597326"/>
    </cofactor>
</comment>
<dbReference type="GO" id="GO:0019752">
    <property type="term" value="P:carboxylic acid metabolic process"/>
    <property type="evidence" value="ECO:0007669"/>
    <property type="project" value="InterPro"/>
</dbReference>
<accession>A0A173LXH8</accession>
<dbReference type="GO" id="GO:0005737">
    <property type="term" value="C:cytoplasm"/>
    <property type="evidence" value="ECO:0007669"/>
    <property type="project" value="TreeGrafter"/>
</dbReference>
<dbReference type="SUPFAM" id="SSF53383">
    <property type="entry name" value="PLP-dependent transferases"/>
    <property type="match status" value="1"/>
</dbReference>
<dbReference type="GO" id="GO:0030170">
    <property type="term" value="F:pyridoxal phosphate binding"/>
    <property type="evidence" value="ECO:0007669"/>
    <property type="project" value="InterPro"/>
</dbReference>
<dbReference type="KEGG" id="amin:AUMI_111230"/>
<keyword evidence="4 6" id="KW-0663">Pyridoxal phosphate</keyword>
<keyword evidence="3" id="KW-0210">Decarboxylase</keyword>
<dbReference type="Gene3D" id="3.40.640.10">
    <property type="entry name" value="Type I PLP-dependent aspartate aminotransferase-like (Major domain)"/>
    <property type="match status" value="1"/>
</dbReference>
<dbReference type="InterPro" id="IPR015422">
    <property type="entry name" value="PyrdxlP-dep_Trfase_small"/>
</dbReference>
<evidence type="ECO:0000313" key="8">
    <source>
        <dbReference type="EMBL" id="BAU99665.1"/>
    </source>
</evidence>
<dbReference type="InterPro" id="IPR015421">
    <property type="entry name" value="PyrdxlP-dep_Trfase_major"/>
</dbReference>
<comment type="similarity">
    <text evidence="2 7">Belongs to the group II decarboxylase family.</text>
</comment>
<dbReference type="Pfam" id="PF00282">
    <property type="entry name" value="Pyridoxal_deC"/>
    <property type="match status" value="1"/>
</dbReference>
<proteinExistence type="inferred from homology"/>
<dbReference type="AlphaFoldDB" id="A0A173LXH8"/>
<sequence length="474" mass="51757">MDHDLRLGAARKDILHSTLETVTQVWEGFDKAREEEPELTQKTVQLLSEHLPEQGMTEVDALDEAVDVLDQSLAQSRPRFLAYIGSSGLEIGAIADFLAASYDINLAVDARAASMLEVQTSKWLGEFIGFPNSRGLFTSGGTVSNITALAAARHRAVPESREFGNTVPMAVYVSSEAHYSNKRAVELLGLGTRAVRSIAIDEQHRLIPAALEEQIKADIAAGVKPMCIIASAGTTLTGAVDTLREIARIAQTYNVWMHVDGAYGAPAAGTDVARELFDGIELADSVTIDAHKWLFVPKACSIVLVKDYAALAATFGHNEAYMPHEGEEPNPVDVTLEYSRPLRALKLWLGFKAHGAGAFRAAIEHNIALAELTYSRASVNPSFRVLPHRPQLSIVPLQHIPHGMTDPQQISEHNAKLCTAIENDGRVFLSPAVINGEVWLRPCFTNFRTEASDVDVLFEVIDELSNTLHHTSRN</sequence>
<gene>
    <name evidence="8" type="ORF">AUMI_111230</name>
</gene>
<dbReference type="InterPro" id="IPR015424">
    <property type="entry name" value="PyrdxlP-dep_Trfase"/>
</dbReference>
<organism evidence="8 9">
    <name type="scientific">Aurantimicrobium minutum</name>
    <dbReference type="NCBI Taxonomy" id="708131"/>
    <lineage>
        <taxon>Bacteria</taxon>
        <taxon>Bacillati</taxon>
        <taxon>Actinomycetota</taxon>
        <taxon>Actinomycetes</taxon>
        <taxon>Micrococcales</taxon>
        <taxon>Microbacteriaceae</taxon>
        <taxon>Aurantimicrobium</taxon>
    </lineage>
</organism>
<protein>
    <submittedName>
        <fullName evidence="8">Aromatic L-amino acid decarboxylase</fullName>
    </submittedName>
</protein>
<evidence type="ECO:0000256" key="5">
    <source>
        <dbReference type="ARBA" id="ARBA00023239"/>
    </source>
</evidence>